<sequence>MTTLDQFTLTTVPLEQYFDNTPLGQGTGFMWKIRDQYYLVTNWHVLSMCDFFTRANLRKDAGRPNILRTLFNARTGSFDKQRWDIKIRDDDDKPLWLVHPGRRADIAVLPIPFKPEELIIGLYPLNILANAALRIEIGMEVFILGYPFKIEPPAYPVWKRGSIASEPQLARMTTDYMLVDTASRPGMSGAPVIRRSWTNHMVDPGVVALVDTPLNKFIGVYSGRMPTNHPHEAQIGLVWDGSLIDEIIAGNIRDE</sequence>
<comment type="caution">
    <text evidence="1">The sequence shown here is derived from an EMBL/GenBank/DDBJ whole genome shotgun (WGS) entry which is preliminary data.</text>
</comment>
<dbReference type="InterPro" id="IPR043504">
    <property type="entry name" value="Peptidase_S1_PA_chymotrypsin"/>
</dbReference>
<keyword evidence="2" id="KW-1185">Reference proteome</keyword>
<dbReference type="Pfam" id="PF13365">
    <property type="entry name" value="Trypsin_2"/>
    <property type="match status" value="1"/>
</dbReference>
<dbReference type="Gene3D" id="2.40.10.10">
    <property type="entry name" value="Trypsin-like serine proteases"/>
    <property type="match status" value="2"/>
</dbReference>
<gene>
    <name evidence="1" type="ORF">G4V63_25345</name>
</gene>
<reference evidence="1" key="1">
    <citation type="submission" date="2020-02" db="EMBL/GenBank/DDBJ databases">
        <title>Draft genome sequence of Candidatus Afipia apatlaquensis IBT-C3, a potential strain for decolorization of textile dyes.</title>
        <authorList>
            <person name="Sanchez-Reyes A."/>
            <person name="Breton-Deval L."/>
            <person name="Mangelson H."/>
            <person name="Sanchez-Flores A."/>
        </authorList>
    </citation>
    <scope>NUCLEOTIDE SEQUENCE [LARGE SCALE GENOMIC DNA]</scope>
    <source>
        <strain evidence="1">IBT-C3</strain>
    </source>
</reference>
<name>A0A7C9VHI3_9BRAD</name>
<dbReference type="SUPFAM" id="SSF50494">
    <property type="entry name" value="Trypsin-like serine proteases"/>
    <property type="match status" value="1"/>
</dbReference>
<evidence type="ECO:0000313" key="1">
    <source>
        <dbReference type="EMBL" id="NGX98408.1"/>
    </source>
</evidence>
<dbReference type="EMBL" id="JAAMRR010001284">
    <property type="protein sequence ID" value="NGX98408.1"/>
    <property type="molecule type" value="Genomic_DNA"/>
</dbReference>
<proteinExistence type="predicted"/>
<evidence type="ECO:0000313" key="2">
    <source>
        <dbReference type="Proteomes" id="UP000480266"/>
    </source>
</evidence>
<accession>A0A7C9VHI3</accession>
<dbReference type="Proteomes" id="UP000480266">
    <property type="component" value="Unassembled WGS sequence"/>
</dbReference>
<protein>
    <submittedName>
        <fullName evidence="1">Trypsin-like peptidase domain-containing protein</fullName>
    </submittedName>
</protein>
<organism evidence="1 2">
    <name type="scientific">Candidatus Afipia apatlaquensis</name>
    <dbReference type="NCBI Taxonomy" id="2712852"/>
    <lineage>
        <taxon>Bacteria</taxon>
        <taxon>Pseudomonadati</taxon>
        <taxon>Pseudomonadota</taxon>
        <taxon>Alphaproteobacteria</taxon>
        <taxon>Hyphomicrobiales</taxon>
        <taxon>Nitrobacteraceae</taxon>
        <taxon>Afipia</taxon>
    </lineage>
</organism>
<dbReference type="InterPro" id="IPR009003">
    <property type="entry name" value="Peptidase_S1_PA"/>
</dbReference>
<dbReference type="AlphaFoldDB" id="A0A7C9VHI3"/>